<feature type="chain" id="PRO_5043901525" evidence="2">
    <location>
        <begin position="19"/>
        <end position="322"/>
    </location>
</feature>
<sequence>MRTLLLLVSAYLLVTTFCQSTFKSSNNTQYSYFNDKVYRLDSSGNIVQTFTVATPDPNAPSQYIDAGQNFFLIRSAYPSKGFGTYNVDTGKRFFIQNSEYNQAYIDSGNVVIAHRSIIGVNRGGSLFLDVKIKTYTRELVLLDRFQLPYSSRLIVANGYMIGITDERVNKDGDFFRYVSYANPCTSKTECEGTPITCNFKTKVCDSKGDWKAPTPSCWTCPPGETHWWEAGLTAAPEPGNDQCTCVSIANITNGPSTTLEPTTTLAPSNPTTQSPTATGAQSTTKPVNQQNESGEDNSKEASSASSVIVGAVGAAAIVAAVL</sequence>
<name>A0AAW2Z449_9EUKA</name>
<keyword evidence="3" id="KW-0687">Ribonucleoprotein</keyword>
<keyword evidence="4" id="KW-1185">Reference proteome</keyword>
<evidence type="ECO:0000313" key="4">
    <source>
        <dbReference type="Proteomes" id="UP001431209"/>
    </source>
</evidence>
<comment type="caution">
    <text evidence="3">The sequence shown here is derived from an EMBL/GenBank/DDBJ whole genome shotgun (WGS) entry which is preliminary data.</text>
</comment>
<feature type="region of interest" description="Disordered" evidence="1">
    <location>
        <begin position="256"/>
        <end position="305"/>
    </location>
</feature>
<feature type="compositionally biased region" description="Polar residues" evidence="1">
    <location>
        <begin position="256"/>
        <end position="292"/>
    </location>
</feature>
<dbReference type="GO" id="GO:0005840">
    <property type="term" value="C:ribosome"/>
    <property type="evidence" value="ECO:0007669"/>
    <property type="project" value="UniProtKB-KW"/>
</dbReference>
<proteinExistence type="predicted"/>
<protein>
    <submittedName>
        <fullName evidence="3">Ribosomal protein S16</fullName>
    </submittedName>
</protein>
<feature type="signal peptide" evidence="2">
    <location>
        <begin position="1"/>
        <end position="18"/>
    </location>
</feature>
<accession>A0AAW2Z449</accession>
<organism evidence="3 4">
    <name type="scientific">Acrasis kona</name>
    <dbReference type="NCBI Taxonomy" id="1008807"/>
    <lineage>
        <taxon>Eukaryota</taxon>
        <taxon>Discoba</taxon>
        <taxon>Heterolobosea</taxon>
        <taxon>Tetramitia</taxon>
        <taxon>Eutetramitia</taxon>
        <taxon>Acrasidae</taxon>
        <taxon>Acrasis</taxon>
    </lineage>
</organism>
<evidence type="ECO:0000313" key="3">
    <source>
        <dbReference type="EMBL" id="KAL0483531.1"/>
    </source>
</evidence>
<keyword evidence="2" id="KW-0732">Signal</keyword>
<keyword evidence="3" id="KW-0689">Ribosomal protein</keyword>
<reference evidence="3 4" key="1">
    <citation type="submission" date="2024-03" db="EMBL/GenBank/DDBJ databases">
        <title>The Acrasis kona genome and developmental transcriptomes reveal deep origins of eukaryotic multicellular pathways.</title>
        <authorList>
            <person name="Sheikh S."/>
            <person name="Fu C.-J."/>
            <person name="Brown M.W."/>
            <person name="Baldauf S.L."/>
        </authorList>
    </citation>
    <scope>NUCLEOTIDE SEQUENCE [LARGE SCALE GENOMIC DNA]</scope>
    <source>
        <strain evidence="3 4">ATCC MYA-3509</strain>
    </source>
</reference>
<evidence type="ECO:0000256" key="1">
    <source>
        <dbReference type="SAM" id="MobiDB-lite"/>
    </source>
</evidence>
<dbReference type="Proteomes" id="UP001431209">
    <property type="component" value="Unassembled WGS sequence"/>
</dbReference>
<gene>
    <name evidence="3" type="ORF">AKO1_014546</name>
</gene>
<dbReference type="AlphaFoldDB" id="A0AAW2Z449"/>
<evidence type="ECO:0000256" key="2">
    <source>
        <dbReference type="SAM" id="SignalP"/>
    </source>
</evidence>
<dbReference type="EMBL" id="JAOPGA020000966">
    <property type="protein sequence ID" value="KAL0483531.1"/>
    <property type="molecule type" value="Genomic_DNA"/>
</dbReference>